<evidence type="ECO:0000256" key="1">
    <source>
        <dbReference type="ARBA" id="ARBA00022737"/>
    </source>
</evidence>
<dbReference type="InterPro" id="IPR046342">
    <property type="entry name" value="CBS_dom_sf"/>
</dbReference>
<sequence length="140" mass="15415">MQIREVMSENTEVASSKASVRDVAQMMAKQGAGLMPVYDGDKLIGAVTDRDLVTKALANGVSTDDEISKIVNDPVLYCFRDDDTNTVLNNMKENHVQRLIVLDNENDKRLVGIVSVGDIADKCQDEATAKSIVECCKHYH</sequence>
<dbReference type="PANTHER" id="PTHR48108:SF34">
    <property type="entry name" value="CBS DOMAIN-CONTAINING PROTEIN YHCV"/>
    <property type="match status" value="1"/>
</dbReference>
<gene>
    <name evidence="4" type="ORF">CA267_013255</name>
</gene>
<reference evidence="5" key="1">
    <citation type="submission" date="2014-12" db="EMBL/GenBank/DDBJ databases">
        <title>Complete genome sequence of a multi-drug resistant Klebsiella pneumoniae.</title>
        <authorList>
            <person name="Hua X."/>
            <person name="Chen Q."/>
            <person name="Li X."/>
            <person name="Feng Y."/>
            <person name="Ruan Z."/>
            <person name="Yu Y."/>
        </authorList>
    </citation>
    <scope>NUCLEOTIDE SEQUENCE [LARGE SCALE GENOMIC DNA]</scope>
    <source>
        <strain evidence="5">5.12</strain>
    </source>
</reference>
<dbReference type="SUPFAM" id="SSF54631">
    <property type="entry name" value="CBS-domain pair"/>
    <property type="match status" value="1"/>
</dbReference>
<keyword evidence="5" id="KW-1185">Reference proteome</keyword>
<dbReference type="EMBL" id="CP052766">
    <property type="protein sequence ID" value="QJR81665.1"/>
    <property type="molecule type" value="Genomic_DNA"/>
</dbReference>
<dbReference type="PANTHER" id="PTHR48108">
    <property type="entry name" value="CBS DOMAIN-CONTAINING PROTEIN CBSX2, CHLOROPLASTIC"/>
    <property type="match status" value="1"/>
</dbReference>
<keyword evidence="2" id="KW-0129">CBS domain</keyword>
<dbReference type="KEGG" id="apel:CA267_013255"/>
<dbReference type="Proteomes" id="UP000219285">
    <property type="component" value="Chromosome"/>
</dbReference>
<feature type="domain" description="CBS" evidence="3">
    <location>
        <begin position="71"/>
        <end position="131"/>
    </location>
</feature>
<dbReference type="Gene3D" id="3.10.580.10">
    <property type="entry name" value="CBS-domain"/>
    <property type="match status" value="1"/>
</dbReference>
<dbReference type="RefSeq" id="WP_075610770.1">
    <property type="nucleotide sequence ID" value="NZ_CP052766.1"/>
</dbReference>
<dbReference type="AlphaFoldDB" id="A0A6M4MGD4"/>
<reference evidence="4 5" key="2">
    <citation type="submission" date="2020-04" db="EMBL/GenBank/DDBJ databases">
        <title>Complete genome sequence of Alteromonas pelagimontana 5.12T.</title>
        <authorList>
            <person name="Sinha R.K."/>
            <person name="Krishnan K.P."/>
            <person name="Kurian J.P."/>
        </authorList>
    </citation>
    <scope>NUCLEOTIDE SEQUENCE [LARGE SCALE GENOMIC DNA]</scope>
    <source>
        <strain evidence="4 5">5.12</strain>
    </source>
</reference>
<feature type="domain" description="CBS" evidence="3">
    <location>
        <begin position="7"/>
        <end position="66"/>
    </location>
</feature>
<dbReference type="InterPro" id="IPR000644">
    <property type="entry name" value="CBS_dom"/>
</dbReference>
<evidence type="ECO:0000313" key="5">
    <source>
        <dbReference type="Proteomes" id="UP000219285"/>
    </source>
</evidence>
<dbReference type="PROSITE" id="PS51371">
    <property type="entry name" value="CBS"/>
    <property type="match status" value="2"/>
</dbReference>
<accession>A0A6M4MGD4</accession>
<evidence type="ECO:0000256" key="2">
    <source>
        <dbReference type="PROSITE-ProRule" id="PRU00703"/>
    </source>
</evidence>
<dbReference type="Pfam" id="PF00571">
    <property type="entry name" value="CBS"/>
    <property type="match status" value="2"/>
</dbReference>
<dbReference type="SMART" id="SM00116">
    <property type="entry name" value="CBS"/>
    <property type="match status" value="2"/>
</dbReference>
<organism evidence="4 5">
    <name type="scientific">Alteromonas pelagimontana</name>
    <dbReference type="NCBI Taxonomy" id="1858656"/>
    <lineage>
        <taxon>Bacteria</taxon>
        <taxon>Pseudomonadati</taxon>
        <taxon>Pseudomonadota</taxon>
        <taxon>Gammaproteobacteria</taxon>
        <taxon>Alteromonadales</taxon>
        <taxon>Alteromonadaceae</taxon>
        <taxon>Alteromonas/Salinimonas group</taxon>
        <taxon>Alteromonas</taxon>
    </lineage>
</organism>
<proteinExistence type="predicted"/>
<dbReference type="OrthoDB" id="9794094at2"/>
<evidence type="ECO:0000313" key="4">
    <source>
        <dbReference type="EMBL" id="QJR81665.1"/>
    </source>
</evidence>
<evidence type="ECO:0000259" key="3">
    <source>
        <dbReference type="PROSITE" id="PS51371"/>
    </source>
</evidence>
<protein>
    <submittedName>
        <fullName evidence="4">CBS domain-containing protein</fullName>
    </submittedName>
</protein>
<keyword evidence="1" id="KW-0677">Repeat</keyword>
<name>A0A6M4MGD4_9ALTE</name>
<dbReference type="InterPro" id="IPR051462">
    <property type="entry name" value="CBS_domain-containing"/>
</dbReference>